<evidence type="ECO:0000313" key="1">
    <source>
        <dbReference type="EMBL" id="KAI3760334.1"/>
    </source>
</evidence>
<dbReference type="EMBL" id="CM042034">
    <property type="protein sequence ID" value="KAI3760334.1"/>
    <property type="molecule type" value="Genomic_DNA"/>
</dbReference>
<proteinExistence type="predicted"/>
<organism evidence="1 2">
    <name type="scientific">Smallanthus sonchifolius</name>
    <dbReference type="NCBI Taxonomy" id="185202"/>
    <lineage>
        <taxon>Eukaryota</taxon>
        <taxon>Viridiplantae</taxon>
        <taxon>Streptophyta</taxon>
        <taxon>Embryophyta</taxon>
        <taxon>Tracheophyta</taxon>
        <taxon>Spermatophyta</taxon>
        <taxon>Magnoliopsida</taxon>
        <taxon>eudicotyledons</taxon>
        <taxon>Gunneridae</taxon>
        <taxon>Pentapetalae</taxon>
        <taxon>asterids</taxon>
        <taxon>campanulids</taxon>
        <taxon>Asterales</taxon>
        <taxon>Asteraceae</taxon>
        <taxon>Asteroideae</taxon>
        <taxon>Heliantheae alliance</taxon>
        <taxon>Millerieae</taxon>
        <taxon>Smallanthus</taxon>
    </lineage>
</organism>
<sequence length="78" mass="9099">MGKHSLHPIVKKTQSSPTSSAPANNRLPLQTFLFFTSSYLTIKHPHKFTEEHSTNFAQSHRTLNHRLNCQWIFTRVHM</sequence>
<gene>
    <name evidence="1" type="ORF">L1987_50728</name>
</gene>
<keyword evidence="2" id="KW-1185">Reference proteome</keyword>
<comment type="caution">
    <text evidence="1">The sequence shown here is derived from an EMBL/GenBank/DDBJ whole genome shotgun (WGS) entry which is preliminary data.</text>
</comment>
<protein>
    <submittedName>
        <fullName evidence="1">Uncharacterized protein</fullName>
    </submittedName>
</protein>
<reference evidence="1 2" key="2">
    <citation type="journal article" date="2022" name="Mol. Ecol. Resour.">
        <title>The genomes of chicory, endive, great burdock and yacon provide insights into Asteraceae paleo-polyploidization history and plant inulin production.</title>
        <authorList>
            <person name="Fan W."/>
            <person name="Wang S."/>
            <person name="Wang H."/>
            <person name="Wang A."/>
            <person name="Jiang F."/>
            <person name="Liu H."/>
            <person name="Zhao H."/>
            <person name="Xu D."/>
            <person name="Zhang Y."/>
        </authorList>
    </citation>
    <scope>NUCLEOTIDE SEQUENCE [LARGE SCALE GENOMIC DNA]</scope>
    <source>
        <strain evidence="2">cv. Yunnan</strain>
        <tissue evidence="1">Leaves</tissue>
    </source>
</reference>
<reference evidence="2" key="1">
    <citation type="journal article" date="2022" name="Mol. Ecol. Resour.">
        <title>The genomes of chicory, endive, great burdock and yacon provide insights into Asteraceae palaeo-polyploidization history and plant inulin production.</title>
        <authorList>
            <person name="Fan W."/>
            <person name="Wang S."/>
            <person name="Wang H."/>
            <person name="Wang A."/>
            <person name="Jiang F."/>
            <person name="Liu H."/>
            <person name="Zhao H."/>
            <person name="Xu D."/>
            <person name="Zhang Y."/>
        </authorList>
    </citation>
    <scope>NUCLEOTIDE SEQUENCE [LARGE SCALE GENOMIC DNA]</scope>
    <source>
        <strain evidence="2">cv. Yunnan</strain>
    </source>
</reference>
<dbReference type="Proteomes" id="UP001056120">
    <property type="component" value="Linkage Group LG17"/>
</dbReference>
<name>A0ACB9EN10_9ASTR</name>
<evidence type="ECO:0000313" key="2">
    <source>
        <dbReference type="Proteomes" id="UP001056120"/>
    </source>
</evidence>
<accession>A0ACB9EN10</accession>